<dbReference type="GO" id="GO:0018279">
    <property type="term" value="P:protein N-linked glycosylation via asparagine"/>
    <property type="evidence" value="ECO:0007669"/>
    <property type="project" value="TreeGrafter"/>
</dbReference>
<dbReference type="EMBL" id="CAFZ01000007">
    <property type="protein sequence ID" value="CCA66927.1"/>
    <property type="molecule type" value="Genomic_DNA"/>
</dbReference>
<evidence type="ECO:0000256" key="1">
    <source>
        <dbReference type="ARBA" id="ARBA00002791"/>
    </source>
</evidence>
<keyword evidence="7 9" id="KW-1133">Transmembrane helix</keyword>
<gene>
    <name evidence="11" type="ORF">PIIN_00766</name>
</gene>
<evidence type="ECO:0000256" key="10">
    <source>
        <dbReference type="SAM" id="SignalP"/>
    </source>
</evidence>
<sequence length="323" mass="35731">MRTGLAGILAAACSILHAFAASTEQTHQLLVDLAAKNAGIVPLDAGLFEKIVAKDREWSVSVQFTALSPTMKCAPCRDFAPQFATVAKAWSTVPTEQRNQHFFATLEFTDAVETFRRLQLVSAPVMQYYPAARGPRRPANGKLDPQPWDFNSLGFDAETMATELSKYTPTKIPYKAPVNWALITTSVSGVFAFLLALRFILPILTSRWIWALLITIACVVFTSGIMFVRIRGSPMTGSGRSGPSWIAGGYQNMYGMEVQVLAGIYGTLGFSYCALIFLVPRILSPYKQRLAVYIWCTVIFLLFSVLLSLFGLKNQAYPFRLLI</sequence>
<evidence type="ECO:0000256" key="7">
    <source>
        <dbReference type="ARBA" id="ARBA00022989"/>
    </source>
</evidence>
<evidence type="ECO:0000256" key="8">
    <source>
        <dbReference type="ARBA" id="ARBA00023136"/>
    </source>
</evidence>
<evidence type="ECO:0000256" key="2">
    <source>
        <dbReference type="ARBA" id="ARBA00004477"/>
    </source>
</evidence>
<dbReference type="PANTHER" id="PTHR12692">
    <property type="entry name" value="DOLICHYL-DIPHOSPHOOLIGOSACCHARIDE--PROTEIN GLYCOSYLTRANSFERASE-RELATED"/>
    <property type="match status" value="1"/>
</dbReference>
<dbReference type="InterPro" id="IPR021149">
    <property type="entry name" value="OligosaccharylTrfase_OST3/OST6"/>
</dbReference>
<feature type="transmembrane region" description="Helical" evidence="9">
    <location>
        <begin position="290"/>
        <end position="312"/>
    </location>
</feature>
<dbReference type="InParanoid" id="G4T6J4"/>
<keyword evidence="12" id="KW-1185">Reference proteome</keyword>
<evidence type="ECO:0000313" key="11">
    <source>
        <dbReference type="EMBL" id="CCA66927.1"/>
    </source>
</evidence>
<keyword evidence="11" id="KW-0808">Transferase</keyword>
<accession>G4T6J4</accession>
<evidence type="ECO:0000256" key="9">
    <source>
        <dbReference type="SAM" id="Phobius"/>
    </source>
</evidence>
<feature type="signal peptide" evidence="10">
    <location>
        <begin position="1"/>
        <end position="20"/>
    </location>
</feature>
<comment type="similarity">
    <text evidence="3">Belongs to the OST3/OST6 family.</text>
</comment>
<keyword evidence="8 9" id="KW-0472">Membrane</keyword>
<dbReference type="OrthoDB" id="67566at2759"/>
<dbReference type="Proteomes" id="UP000007148">
    <property type="component" value="Unassembled WGS sequence"/>
</dbReference>
<keyword evidence="5 10" id="KW-0732">Signal</keyword>
<evidence type="ECO:0000256" key="3">
    <source>
        <dbReference type="ARBA" id="ARBA00009561"/>
    </source>
</evidence>
<dbReference type="STRING" id="1109443.G4T6J4"/>
<feature type="transmembrane region" description="Helical" evidence="9">
    <location>
        <begin position="208"/>
        <end position="230"/>
    </location>
</feature>
<keyword evidence="6" id="KW-0256">Endoplasmic reticulum</keyword>
<feature type="transmembrane region" description="Helical" evidence="9">
    <location>
        <begin position="258"/>
        <end position="278"/>
    </location>
</feature>
<evidence type="ECO:0000313" key="12">
    <source>
        <dbReference type="Proteomes" id="UP000007148"/>
    </source>
</evidence>
<organism evidence="11 12">
    <name type="scientific">Serendipita indica (strain DSM 11827)</name>
    <name type="common">Root endophyte fungus</name>
    <name type="synonym">Piriformospora indica</name>
    <dbReference type="NCBI Taxonomy" id="1109443"/>
    <lineage>
        <taxon>Eukaryota</taxon>
        <taxon>Fungi</taxon>
        <taxon>Dikarya</taxon>
        <taxon>Basidiomycota</taxon>
        <taxon>Agaricomycotina</taxon>
        <taxon>Agaricomycetes</taxon>
        <taxon>Sebacinales</taxon>
        <taxon>Serendipitaceae</taxon>
        <taxon>Serendipita</taxon>
    </lineage>
</organism>
<comment type="function">
    <text evidence="1">Subunit of the oligosaccharyl transferase (OST) complex that catalyzes the initial transfer of a defined glycan (Glc(3)Man(9)GlcNAc(2) in eukaryotes) from the lipid carrier dolichol-pyrophosphate to an asparagine residue within an Asn-X-Ser/Thr consensus motif in nascent polypeptide chains, the first step in protein N-glycosylation. N-glycosylation occurs cotranslationally and the complex associates with the Sec61 complex at the channel-forming translocon complex that mediates protein translocation across the endoplasmic reticulum (ER). All subunits are required for a maximal enzyme activity.</text>
</comment>
<reference evidence="11 12" key="1">
    <citation type="journal article" date="2011" name="PLoS Pathog.">
        <title>Endophytic Life Strategies Decoded by Genome and Transcriptome Analyses of the Mutualistic Root Symbiont Piriformospora indica.</title>
        <authorList>
            <person name="Zuccaro A."/>
            <person name="Lahrmann U."/>
            <person name="Guldener U."/>
            <person name="Langen G."/>
            <person name="Pfiffi S."/>
            <person name="Biedenkopf D."/>
            <person name="Wong P."/>
            <person name="Samans B."/>
            <person name="Grimm C."/>
            <person name="Basiewicz M."/>
            <person name="Murat C."/>
            <person name="Martin F."/>
            <person name="Kogel K.H."/>
        </authorList>
    </citation>
    <scope>NUCLEOTIDE SEQUENCE [LARGE SCALE GENOMIC DNA]</scope>
    <source>
        <strain evidence="11 12">DSM 11827</strain>
    </source>
</reference>
<dbReference type="HOGENOM" id="CLU_052855_1_2_1"/>
<dbReference type="FunCoup" id="G4T6J4">
    <property type="interactions" value="221"/>
</dbReference>
<feature type="chain" id="PRO_5003468399" evidence="10">
    <location>
        <begin position="21"/>
        <end position="323"/>
    </location>
</feature>
<proteinExistence type="inferred from homology"/>
<evidence type="ECO:0000256" key="5">
    <source>
        <dbReference type="ARBA" id="ARBA00022729"/>
    </source>
</evidence>
<protein>
    <submittedName>
        <fullName evidence="11">Related to OST3-oligosaccharyltransferase gamma subunit</fullName>
    </submittedName>
</protein>
<keyword evidence="4 9" id="KW-0812">Transmembrane</keyword>
<evidence type="ECO:0000256" key="4">
    <source>
        <dbReference type="ARBA" id="ARBA00022692"/>
    </source>
</evidence>
<dbReference type="eggNOG" id="KOG2603">
    <property type="taxonomic scope" value="Eukaryota"/>
</dbReference>
<dbReference type="AlphaFoldDB" id="G4T6J4"/>
<name>G4T6J4_SERID</name>
<comment type="caution">
    <text evidence="11">The sequence shown here is derived from an EMBL/GenBank/DDBJ whole genome shotgun (WGS) entry which is preliminary data.</text>
</comment>
<dbReference type="GO" id="GO:0008250">
    <property type="term" value="C:oligosaccharyltransferase complex"/>
    <property type="evidence" value="ECO:0007669"/>
    <property type="project" value="TreeGrafter"/>
</dbReference>
<feature type="transmembrane region" description="Helical" evidence="9">
    <location>
        <begin position="180"/>
        <end position="201"/>
    </location>
</feature>
<dbReference type="PANTHER" id="PTHR12692:SF0">
    <property type="entry name" value="GH11935P"/>
    <property type="match status" value="1"/>
</dbReference>
<dbReference type="OMA" id="VLFGMYS"/>
<dbReference type="GO" id="GO:0016740">
    <property type="term" value="F:transferase activity"/>
    <property type="evidence" value="ECO:0007669"/>
    <property type="project" value="UniProtKB-KW"/>
</dbReference>
<comment type="subcellular location">
    <subcellularLocation>
        <location evidence="2">Endoplasmic reticulum membrane</location>
        <topology evidence="2">Multi-pass membrane protein</topology>
    </subcellularLocation>
</comment>
<dbReference type="Gene3D" id="3.40.30.10">
    <property type="entry name" value="Glutaredoxin"/>
    <property type="match status" value="1"/>
</dbReference>
<dbReference type="Pfam" id="PF04756">
    <property type="entry name" value="OST3_OST6"/>
    <property type="match status" value="1"/>
</dbReference>
<evidence type="ECO:0000256" key="6">
    <source>
        <dbReference type="ARBA" id="ARBA00022824"/>
    </source>
</evidence>